<dbReference type="SUPFAM" id="SSF47240">
    <property type="entry name" value="Ferritin-like"/>
    <property type="match status" value="1"/>
</dbReference>
<organism evidence="1">
    <name type="scientific">Fervidicoccus fontis</name>
    <dbReference type="NCBI Taxonomy" id="683846"/>
    <lineage>
        <taxon>Archaea</taxon>
        <taxon>Thermoproteota</taxon>
        <taxon>Thermoprotei</taxon>
        <taxon>Fervidicoccales</taxon>
        <taxon>Fervidicoccaceae</taxon>
        <taxon>Fervidicoccus</taxon>
    </lineage>
</organism>
<dbReference type="InterPro" id="IPR009078">
    <property type="entry name" value="Ferritin-like_SF"/>
</dbReference>
<accession>A0A7C1I4L7</accession>
<name>A0A7C1I4L7_9CREN</name>
<evidence type="ECO:0000313" key="1">
    <source>
        <dbReference type="EMBL" id="HDS11005.1"/>
    </source>
</evidence>
<reference evidence="1" key="1">
    <citation type="journal article" date="2020" name="mSystems">
        <title>Genome- and Community-Level Interaction Insights into Carbon Utilization and Element Cycling Functions of Hydrothermarchaeota in Hydrothermal Sediment.</title>
        <authorList>
            <person name="Zhou Z."/>
            <person name="Liu Y."/>
            <person name="Xu W."/>
            <person name="Pan J."/>
            <person name="Luo Z.H."/>
            <person name="Li M."/>
        </authorList>
    </citation>
    <scope>NUCLEOTIDE SEQUENCE [LARGE SCALE GENOMIC DNA]</scope>
    <source>
        <strain evidence="1">SpSt-123</strain>
    </source>
</reference>
<protein>
    <recommendedName>
        <fullName evidence="2">Rubrerythrin diiron-binding domain-containing protein</fullName>
    </recommendedName>
</protein>
<dbReference type="AlphaFoldDB" id="A0A7C1I4L7"/>
<gene>
    <name evidence="1" type="ORF">ENO04_05285</name>
</gene>
<comment type="caution">
    <text evidence="1">The sequence shown here is derived from an EMBL/GenBank/DDBJ whole genome shotgun (WGS) entry which is preliminary data.</text>
</comment>
<proteinExistence type="predicted"/>
<evidence type="ECO:0008006" key="2">
    <source>
        <dbReference type="Google" id="ProtNLM"/>
    </source>
</evidence>
<dbReference type="EMBL" id="DSDY01000159">
    <property type="protein sequence ID" value="HDS11005.1"/>
    <property type="molecule type" value="Genomic_DNA"/>
</dbReference>
<sequence>MSTASLEKIVRCSALLEKIVSDFYIELSRNVDKAEARAMLLYIGYDSYKHYQLLVNYAVDKQLPSIDVCRESYGYFFDKLSNLNVLSMKDKISSDELRSWISLMENFENSVGEELFHKMIFTMASKLDFKGKEELILALKLLADDEEKHANLLKEILSA</sequence>